<evidence type="ECO:0000313" key="2">
    <source>
        <dbReference type="EMBL" id="KAE9019770.1"/>
    </source>
</evidence>
<dbReference type="Gene3D" id="2.40.70.10">
    <property type="entry name" value="Acid Proteases"/>
    <property type="match status" value="1"/>
</dbReference>
<evidence type="ECO:0000313" key="3">
    <source>
        <dbReference type="Proteomes" id="UP000460718"/>
    </source>
</evidence>
<organism evidence="2 3">
    <name type="scientific">Phytophthora fragariae</name>
    <dbReference type="NCBI Taxonomy" id="53985"/>
    <lineage>
        <taxon>Eukaryota</taxon>
        <taxon>Sar</taxon>
        <taxon>Stramenopiles</taxon>
        <taxon>Oomycota</taxon>
        <taxon>Peronosporomycetes</taxon>
        <taxon>Peronosporales</taxon>
        <taxon>Peronosporaceae</taxon>
        <taxon>Phytophthora</taxon>
    </lineage>
</organism>
<accession>A0A6A3LMY5</accession>
<comment type="caution">
    <text evidence="2">The sequence shown here is derived from an EMBL/GenBank/DDBJ whole genome shotgun (WGS) entry which is preliminary data.</text>
</comment>
<protein>
    <submittedName>
        <fullName evidence="2">Uncharacterized protein</fullName>
    </submittedName>
</protein>
<proteinExistence type="predicted"/>
<dbReference type="EMBL" id="QXFW01000228">
    <property type="protein sequence ID" value="KAE9019770.1"/>
    <property type="molecule type" value="Genomic_DNA"/>
</dbReference>
<sequence>MRPFIVVDKLHIDVILGTDALKAFRAVVDLDENLVTLKDTVAEETTVLVEELVDLDASVRVARFLCTVHNKKVVVEVCNPPTEEMVIKKGTLIAAVSVVPESAFETTSVPSPADESEPFSPARNASAKRELD</sequence>
<reference evidence="2 3" key="1">
    <citation type="submission" date="2018-09" db="EMBL/GenBank/DDBJ databases">
        <title>Genomic investigation of the strawberry pathogen Phytophthora fragariae indicates pathogenicity is determined by transcriptional variation in three key races.</title>
        <authorList>
            <person name="Adams T.M."/>
            <person name="Armitage A.D."/>
            <person name="Sobczyk M.K."/>
            <person name="Bates H.J."/>
            <person name="Dunwell J.M."/>
            <person name="Nellist C.F."/>
            <person name="Harrison R.J."/>
        </authorList>
    </citation>
    <scope>NUCLEOTIDE SEQUENCE [LARGE SCALE GENOMIC DNA]</scope>
    <source>
        <strain evidence="2 3">SCRP245</strain>
    </source>
</reference>
<feature type="region of interest" description="Disordered" evidence="1">
    <location>
        <begin position="106"/>
        <end position="132"/>
    </location>
</feature>
<dbReference type="InterPro" id="IPR021109">
    <property type="entry name" value="Peptidase_aspartic_dom_sf"/>
</dbReference>
<evidence type="ECO:0000256" key="1">
    <source>
        <dbReference type="SAM" id="MobiDB-lite"/>
    </source>
</evidence>
<name>A0A6A3LMY5_9STRA</name>
<dbReference type="Proteomes" id="UP000460718">
    <property type="component" value="Unassembled WGS sequence"/>
</dbReference>
<gene>
    <name evidence="2" type="ORF">PF011_g5691</name>
</gene>
<dbReference type="AlphaFoldDB" id="A0A6A3LMY5"/>